<dbReference type="PANTHER" id="PTHR42852">
    <property type="entry name" value="THIOL:DISULFIDE INTERCHANGE PROTEIN DSBE"/>
    <property type="match status" value="1"/>
</dbReference>
<dbReference type="InterPro" id="IPR012336">
    <property type="entry name" value="Thioredoxin-like_fold"/>
</dbReference>
<dbReference type="Gene3D" id="3.40.30.10">
    <property type="entry name" value="Glutaredoxin"/>
    <property type="match status" value="1"/>
</dbReference>
<keyword evidence="1" id="KW-0472">Membrane</keyword>
<dbReference type="Proteomes" id="UP000004773">
    <property type="component" value="Unassembled WGS sequence"/>
</dbReference>
<reference evidence="3 4" key="1">
    <citation type="submission" date="2011-03" db="EMBL/GenBank/DDBJ databases">
        <title>The Genome Sequence of Gemella haemolysans M341.</title>
        <authorList>
            <consortium name="The Broad Institute Genome Sequencing Platform"/>
            <consortium name="The Broad Institute Genome Sequencing Center for Infectious Disease"/>
            <person name="Earl A."/>
            <person name="Ward D."/>
            <person name="Feldgarden M."/>
            <person name="Gevers D."/>
            <person name="Sibley C.D."/>
            <person name="Field T.R."/>
            <person name="Grinwis M."/>
            <person name="Eshaghurshan C.S."/>
            <person name="Surette M.G."/>
            <person name="Young S.K."/>
            <person name="Zeng Q."/>
            <person name="Gargeya S."/>
            <person name="Fitzgerald M."/>
            <person name="Haas B."/>
            <person name="Abouelleil A."/>
            <person name="Alvarado L."/>
            <person name="Arachchi H.M."/>
            <person name="Berlin A."/>
            <person name="Brown A."/>
            <person name="Chapman S.B."/>
            <person name="Chen Z."/>
            <person name="Dunbar C."/>
            <person name="Freedman E."/>
            <person name="Gearin G."/>
            <person name="Gellesch M."/>
            <person name="Goldberg J."/>
            <person name="Griggs A."/>
            <person name="Gujja S."/>
            <person name="Heilman E.R."/>
            <person name="Heiman D."/>
            <person name="Howarth C."/>
            <person name="Larson L."/>
            <person name="Lui A."/>
            <person name="MacDonald P.J.P."/>
            <person name="Mehta T."/>
            <person name="Montmayeur A."/>
            <person name="Murphy C."/>
            <person name="Neiman D."/>
            <person name="Pearson M."/>
            <person name="Priest M."/>
            <person name="Roberts A."/>
            <person name="Saif S."/>
            <person name="Shea T."/>
            <person name="Shenoy N."/>
            <person name="Sisk P."/>
            <person name="Stolte C."/>
            <person name="Sykes S."/>
            <person name="White J."/>
            <person name="Yandava C."/>
            <person name="Wortman J."/>
            <person name="Nusbaum C."/>
            <person name="Birren B."/>
        </authorList>
    </citation>
    <scope>NUCLEOTIDE SEQUENCE [LARGE SCALE GENOMIC DNA]</scope>
    <source>
        <strain evidence="3 4">M341</strain>
    </source>
</reference>
<dbReference type="InterPro" id="IPR050553">
    <property type="entry name" value="Thioredoxin_ResA/DsbE_sf"/>
</dbReference>
<dbReference type="RefSeq" id="WP_003147644.1">
    <property type="nucleotide sequence ID" value="NZ_GL883584.1"/>
</dbReference>
<protein>
    <recommendedName>
        <fullName evidence="2">Thioredoxin domain-containing protein</fullName>
    </recommendedName>
</protein>
<feature type="transmembrane region" description="Helical" evidence="1">
    <location>
        <begin position="6"/>
        <end position="24"/>
    </location>
</feature>
<dbReference type="EMBL" id="ACRO01000034">
    <property type="protein sequence ID" value="EGF86908.1"/>
    <property type="molecule type" value="Genomic_DNA"/>
</dbReference>
<dbReference type="InterPro" id="IPR013766">
    <property type="entry name" value="Thioredoxin_domain"/>
</dbReference>
<name>A0AA87DS97_9BACL</name>
<dbReference type="Pfam" id="PF13905">
    <property type="entry name" value="Thioredoxin_8"/>
    <property type="match status" value="1"/>
</dbReference>
<comment type="caution">
    <text evidence="3">The sequence shown here is derived from an EMBL/GenBank/DDBJ whole genome shotgun (WGS) entry which is preliminary data.</text>
</comment>
<dbReference type="SUPFAM" id="SSF52833">
    <property type="entry name" value="Thioredoxin-like"/>
    <property type="match status" value="1"/>
</dbReference>
<dbReference type="InterPro" id="IPR036249">
    <property type="entry name" value="Thioredoxin-like_sf"/>
</dbReference>
<dbReference type="PANTHER" id="PTHR42852:SF17">
    <property type="entry name" value="THIOREDOXIN-LIKE PROTEIN HI_1115"/>
    <property type="match status" value="1"/>
</dbReference>
<sequence>MRKNIIIITSIFLSILAIAVFLFVDGNNTQKKEKNNISINYQEFVNKKLPDITVYSKENKEISIKSISSGKPVFMMYWASWCPDCQKQLPIIKKLYDEYKDKIEFILINIADGERETQDKALSYLKDKEYNFNYYSATENAIDLLKINTIPTKVIVSKDGIVKNIHIEEFSSYEKLKKDIEGEI</sequence>
<keyword evidence="1" id="KW-0812">Transmembrane</keyword>
<dbReference type="PROSITE" id="PS51352">
    <property type="entry name" value="THIOREDOXIN_2"/>
    <property type="match status" value="1"/>
</dbReference>
<evidence type="ECO:0000313" key="4">
    <source>
        <dbReference type="Proteomes" id="UP000004773"/>
    </source>
</evidence>
<evidence type="ECO:0000259" key="2">
    <source>
        <dbReference type="PROSITE" id="PS51352"/>
    </source>
</evidence>
<proteinExistence type="predicted"/>
<accession>A0AA87DS97</accession>
<dbReference type="AlphaFoldDB" id="A0AA87DS97"/>
<evidence type="ECO:0000256" key="1">
    <source>
        <dbReference type="SAM" id="Phobius"/>
    </source>
</evidence>
<organism evidence="3 4">
    <name type="scientific">Gemella haemolysans M341</name>
    <dbReference type="NCBI Taxonomy" id="562981"/>
    <lineage>
        <taxon>Bacteria</taxon>
        <taxon>Bacillati</taxon>
        <taxon>Bacillota</taxon>
        <taxon>Bacilli</taxon>
        <taxon>Bacillales</taxon>
        <taxon>Gemellaceae</taxon>
        <taxon>Gemella</taxon>
    </lineage>
</organism>
<keyword evidence="1" id="KW-1133">Transmembrane helix</keyword>
<dbReference type="CDD" id="cd02966">
    <property type="entry name" value="TlpA_like_family"/>
    <property type="match status" value="1"/>
</dbReference>
<evidence type="ECO:0000313" key="3">
    <source>
        <dbReference type="EMBL" id="EGF86908.1"/>
    </source>
</evidence>
<gene>
    <name evidence="3" type="ORF">HMPREF0428_01503</name>
</gene>
<feature type="domain" description="Thioredoxin" evidence="2">
    <location>
        <begin position="43"/>
        <end position="184"/>
    </location>
</feature>